<proteinExistence type="inferred from homology"/>
<dbReference type="PANTHER" id="PTHR13068">
    <property type="entry name" value="CGI-12 PROTEIN-RELATED"/>
    <property type="match status" value="1"/>
</dbReference>
<dbReference type="GO" id="GO:0009658">
    <property type="term" value="P:chloroplast organization"/>
    <property type="evidence" value="ECO:0000318"/>
    <property type="project" value="GO_Central"/>
</dbReference>
<dbReference type="GO" id="GO:0006353">
    <property type="term" value="P:DNA-templated transcription termination"/>
    <property type="evidence" value="ECO:0007669"/>
    <property type="project" value="UniProtKB-KW"/>
</dbReference>
<accession>A0A3B6PEU8</accession>
<reference evidence="4" key="2">
    <citation type="submission" date="2018-10" db="UniProtKB">
        <authorList>
            <consortium name="EnsemblPlants"/>
        </authorList>
    </citation>
    <scope>IDENTIFICATION</scope>
</reference>
<dbReference type="InterPro" id="IPR038538">
    <property type="entry name" value="MTERF_sf"/>
</dbReference>
<name>A0A3B6PEU8_WHEAT</name>
<evidence type="ECO:0000256" key="2">
    <source>
        <dbReference type="ARBA" id="ARBA00022472"/>
    </source>
</evidence>
<dbReference type="EnsemblPlants" id="TraesCS6B02G025500.1">
    <property type="protein sequence ID" value="TraesCS6B02G025500.1.cds1"/>
    <property type="gene ID" value="TraesCS6B02G025500"/>
</dbReference>
<dbReference type="GO" id="GO:0003676">
    <property type="term" value="F:nucleic acid binding"/>
    <property type="evidence" value="ECO:0007669"/>
    <property type="project" value="InterPro"/>
</dbReference>
<dbReference type="OrthoDB" id="637682at2759"/>
<evidence type="ECO:0000313" key="5">
    <source>
        <dbReference type="Proteomes" id="UP000019116"/>
    </source>
</evidence>
<comment type="similarity">
    <text evidence="1">Belongs to the mTERF family.</text>
</comment>
<dbReference type="STRING" id="4565.A0A3B6PEU8"/>
<dbReference type="FunFam" id="1.25.70.10:FF:000001">
    <property type="entry name" value="Mitochondrial transcription termination factor-like"/>
    <property type="match status" value="1"/>
</dbReference>
<evidence type="ECO:0000256" key="1">
    <source>
        <dbReference type="ARBA" id="ARBA00007692"/>
    </source>
</evidence>
<dbReference type="Gene3D" id="1.25.70.10">
    <property type="entry name" value="Transcription termination factor 3, mitochondrial"/>
    <property type="match status" value="1"/>
</dbReference>
<dbReference type="AlphaFoldDB" id="A0A3B6PEU8"/>
<protein>
    <submittedName>
        <fullName evidence="4">Uncharacterized protein</fullName>
    </submittedName>
</protein>
<dbReference type="PANTHER" id="PTHR13068:SF137">
    <property type="entry name" value="PORR DOMAIN-CONTAINING PROTEIN"/>
    <property type="match status" value="1"/>
</dbReference>
<keyword evidence="2" id="KW-0805">Transcription regulation</keyword>
<dbReference type="GO" id="GO:0009507">
    <property type="term" value="C:chloroplast"/>
    <property type="evidence" value="ECO:0000318"/>
    <property type="project" value="GO_Central"/>
</dbReference>
<keyword evidence="3" id="KW-0809">Transit peptide</keyword>
<dbReference type="Proteomes" id="UP000019116">
    <property type="component" value="Chromosome 6B"/>
</dbReference>
<dbReference type="SMR" id="A0A3B6PEU8"/>
<dbReference type="Gramene" id="TraesCS6B03G0057800.1">
    <property type="protein sequence ID" value="TraesCS6B03G0057800.1.CDS1"/>
    <property type="gene ID" value="TraesCS6B03G0057800"/>
</dbReference>
<keyword evidence="2" id="KW-0806">Transcription termination</keyword>
<evidence type="ECO:0000256" key="3">
    <source>
        <dbReference type="ARBA" id="ARBA00022946"/>
    </source>
</evidence>
<dbReference type="InterPro" id="IPR003690">
    <property type="entry name" value="MTERF"/>
</dbReference>
<keyword evidence="5" id="KW-1185">Reference proteome</keyword>
<dbReference type="SMART" id="SM00733">
    <property type="entry name" value="Mterf"/>
    <property type="match status" value="4"/>
</dbReference>
<evidence type="ECO:0000313" key="4">
    <source>
        <dbReference type="EnsemblPlants" id="TraesCS6B02G025500.1.cds1"/>
    </source>
</evidence>
<sequence length="224" mass="25400">MKFCTLLSHSLERVVKPNVAYLRECGLGDCDIAKLCTARPRLIASNPEHVQAMVTCAENIGVPRGSVMFRHALLAVSSLGKEEFLLGCSARVEYLRNTFRWTDAEVNIAVSKYPSVLNRSKESLQRRSEFLISEMGLGPPYIAHRPVILGLSLEGRLRPRYYAVKFLQKNGLLKCDPSYYTVFKESDLVFKKKFIHSHKEDAPHLEKDYNAACKGEVPTNFRFT</sequence>
<keyword evidence="2" id="KW-0804">Transcription</keyword>
<organism evidence="4">
    <name type="scientific">Triticum aestivum</name>
    <name type="common">Wheat</name>
    <dbReference type="NCBI Taxonomy" id="4565"/>
    <lineage>
        <taxon>Eukaryota</taxon>
        <taxon>Viridiplantae</taxon>
        <taxon>Streptophyta</taxon>
        <taxon>Embryophyta</taxon>
        <taxon>Tracheophyta</taxon>
        <taxon>Spermatophyta</taxon>
        <taxon>Magnoliopsida</taxon>
        <taxon>Liliopsida</taxon>
        <taxon>Poales</taxon>
        <taxon>Poaceae</taxon>
        <taxon>BOP clade</taxon>
        <taxon>Pooideae</taxon>
        <taxon>Triticodae</taxon>
        <taxon>Triticeae</taxon>
        <taxon>Triticinae</taxon>
        <taxon>Triticum</taxon>
    </lineage>
</organism>
<reference evidence="4" key="1">
    <citation type="submission" date="2018-08" db="EMBL/GenBank/DDBJ databases">
        <authorList>
            <person name="Rossello M."/>
        </authorList>
    </citation>
    <scope>NUCLEOTIDE SEQUENCE [LARGE SCALE GENOMIC DNA]</scope>
    <source>
        <strain evidence="4">cv. Chinese Spring</strain>
    </source>
</reference>
<dbReference type="Pfam" id="PF02536">
    <property type="entry name" value="mTERF"/>
    <property type="match status" value="1"/>
</dbReference>
<dbReference type="Gramene" id="TraesCS6B02G025500.1">
    <property type="protein sequence ID" value="TraesCS6B02G025500.1.cds1"/>
    <property type="gene ID" value="TraesCS6B02G025500"/>
</dbReference>